<feature type="region of interest" description="Disordered" evidence="7">
    <location>
        <begin position="404"/>
        <end position="433"/>
    </location>
</feature>
<comment type="caution">
    <text evidence="8">The sequence shown here is derived from an EMBL/GenBank/DDBJ whole genome shotgun (WGS) entry which is preliminary data.</text>
</comment>
<reference evidence="9" key="1">
    <citation type="submission" date="2023-07" db="EMBL/GenBank/DDBJ databases">
        <title>A draft genome of Kazachstania heterogenica Y-27499.</title>
        <authorList>
            <person name="Donic C."/>
            <person name="Kralova J.S."/>
            <person name="Fidel L."/>
            <person name="Ben-Dor S."/>
            <person name="Jung S."/>
        </authorList>
    </citation>
    <scope>NUCLEOTIDE SEQUENCE [LARGE SCALE GENOMIC DNA]</scope>
    <source>
        <strain evidence="9">Y27499</strain>
    </source>
</reference>
<name>A0AAN7ZWS8_9SACH</name>
<keyword evidence="9" id="KW-1185">Reference proteome</keyword>
<dbReference type="InterPro" id="IPR015943">
    <property type="entry name" value="WD40/YVTN_repeat-like_dom_sf"/>
</dbReference>
<feature type="compositionally biased region" description="Basic and acidic residues" evidence="7">
    <location>
        <begin position="407"/>
        <end position="424"/>
    </location>
</feature>
<gene>
    <name evidence="8" type="ORF">RI543_005011</name>
</gene>
<evidence type="ECO:0000313" key="8">
    <source>
        <dbReference type="EMBL" id="KAK5773701.1"/>
    </source>
</evidence>
<dbReference type="InterPro" id="IPR036322">
    <property type="entry name" value="WD40_repeat_dom_sf"/>
</dbReference>
<dbReference type="SUPFAM" id="SSF50978">
    <property type="entry name" value="WD40 repeat-like"/>
    <property type="match status" value="1"/>
</dbReference>
<dbReference type="GO" id="GO:0030687">
    <property type="term" value="C:preribosome, large subunit precursor"/>
    <property type="evidence" value="ECO:0007669"/>
    <property type="project" value="TreeGrafter"/>
</dbReference>
<dbReference type="PANTHER" id="PTHR16038">
    <property type="entry name" value="NOP SEVEN ASSOCIATED PROTEIN 1"/>
    <property type="match status" value="1"/>
</dbReference>
<evidence type="ECO:0000256" key="4">
    <source>
        <dbReference type="ARBA" id="ARBA00011187"/>
    </source>
</evidence>
<keyword evidence="6" id="KW-0690">Ribosome biogenesis</keyword>
<dbReference type="GO" id="GO:0006364">
    <property type="term" value="P:rRNA processing"/>
    <property type="evidence" value="ECO:0007669"/>
    <property type="project" value="UniProtKB-KW"/>
</dbReference>
<dbReference type="Proteomes" id="UP001306508">
    <property type="component" value="Unassembled WGS sequence"/>
</dbReference>
<dbReference type="Gene3D" id="2.130.10.10">
    <property type="entry name" value="YVTN repeat-like/Quinoprotein amine dehydrogenase"/>
    <property type="match status" value="1"/>
</dbReference>
<protein>
    <recommendedName>
        <fullName evidence="5">Ribosome biogenesis protein NSA1</fullName>
    </recommendedName>
</protein>
<dbReference type="GO" id="GO:0005730">
    <property type="term" value="C:nucleolus"/>
    <property type="evidence" value="ECO:0007669"/>
    <property type="project" value="UniProtKB-SubCell"/>
</dbReference>
<dbReference type="GO" id="GO:0042273">
    <property type="term" value="P:ribosomal large subunit biogenesis"/>
    <property type="evidence" value="ECO:0007669"/>
    <property type="project" value="InterPro"/>
</dbReference>
<proteinExistence type="inferred from homology"/>
<evidence type="ECO:0000256" key="6">
    <source>
        <dbReference type="ARBA" id="ARBA00022517"/>
    </source>
</evidence>
<comment type="subcellular location">
    <subcellularLocation>
        <location evidence="2">Nucleus</location>
        <location evidence="2">Nucleolus</location>
    </subcellularLocation>
</comment>
<dbReference type="InterPro" id="IPR037379">
    <property type="entry name" value="WDR74/Nsa1"/>
</dbReference>
<evidence type="ECO:0000256" key="2">
    <source>
        <dbReference type="ARBA" id="ARBA00004604"/>
    </source>
</evidence>
<dbReference type="AlphaFoldDB" id="A0AAN7ZWS8"/>
<evidence type="ECO:0000313" key="9">
    <source>
        <dbReference type="Proteomes" id="UP001306508"/>
    </source>
</evidence>
<organism evidence="8 9">
    <name type="scientific">Arxiozyma heterogenica</name>
    <dbReference type="NCBI Taxonomy" id="278026"/>
    <lineage>
        <taxon>Eukaryota</taxon>
        <taxon>Fungi</taxon>
        <taxon>Dikarya</taxon>
        <taxon>Ascomycota</taxon>
        <taxon>Saccharomycotina</taxon>
        <taxon>Saccharomycetes</taxon>
        <taxon>Saccharomycetales</taxon>
        <taxon>Saccharomycetaceae</taxon>
        <taxon>Arxiozyma</taxon>
    </lineage>
</organism>
<comment type="subunit">
    <text evidence="4">Component of the pre-66S ribosomal particle.</text>
</comment>
<dbReference type="EMBL" id="JAWIZZ010000071">
    <property type="protein sequence ID" value="KAK5773701.1"/>
    <property type="molecule type" value="Genomic_DNA"/>
</dbReference>
<evidence type="ECO:0000256" key="3">
    <source>
        <dbReference type="ARBA" id="ARBA00007861"/>
    </source>
</evidence>
<evidence type="ECO:0000256" key="1">
    <source>
        <dbReference type="ARBA" id="ARBA00002889"/>
    </source>
</evidence>
<sequence length="452" mass="52075">MRFLIGCPENGSLKEIICNIGTDSSRKDSLQTFYIANYVSEGSKNKIDRWHSLKKDASRMIITRNHGVIQLIRRKNISKKDDERQVEYDISEFEMLDFINDDNLLNDKILEPLFIKSKKRTKLVDEFICIAPLDENETKFLVGTKSGLIHILALNSTYTSISKVVTHEVKAPLEFVQLYDNDSSNSKNHVFAIGGEENLIKLYQLNEDLQTLSKIWEAKNVKNDRLDMRIPVWPISLKFLNPCENIKQKDQTNYQFVTITRYSHLGIYQTQHGKKPLHYIDLLPNREPLTSLELVDDDVNKLTPLGNLRSSDITNFNFTTTDTKNQVLKYTNSGRLIGKFGKADIVGASNYIHIIPNKNLLIQVGLDRYLRVFDVNSLKTLIKVYVGSKSNFVELIDENDIMLPDPASKDSNKKSKNDSTKRTSEAIYEEEEDPEFLWEQLERETKKAKKSK</sequence>
<evidence type="ECO:0000256" key="7">
    <source>
        <dbReference type="SAM" id="MobiDB-lite"/>
    </source>
</evidence>
<comment type="function">
    <text evidence="1">Involved in the biogenesis of the 60S ribosomal subunit.</text>
</comment>
<dbReference type="PANTHER" id="PTHR16038:SF4">
    <property type="entry name" value="WD REPEAT-CONTAINING PROTEIN 74"/>
    <property type="match status" value="1"/>
</dbReference>
<evidence type="ECO:0000256" key="5">
    <source>
        <dbReference type="ARBA" id="ARBA00014234"/>
    </source>
</evidence>
<accession>A0AAN7ZWS8</accession>
<dbReference type="CDD" id="cd22858">
    <property type="entry name" value="Nsa1"/>
    <property type="match status" value="1"/>
</dbReference>
<comment type="similarity">
    <text evidence="3">Belongs to the NSA1 family.</text>
</comment>